<dbReference type="RefSeq" id="WP_109794485.1">
    <property type="nucleotide sequence ID" value="NZ_PHIG01000004.1"/>
</dbReference>
<protein>
    <recommendedName>
        <fullName evidence="2">Bacteriophage T7 tail fibre protein-like N-terminal domain-containing protein</fullName>
    </recommendedName>
</protein>
<dbReference type="EMBL" id="PHIG01000004">
    <property type="protein sequence ID" value="PJK31660.1"/>
    <property type="molecule type" value="Genomic_DNA"/>
</dbReference>
<feature type="region of interest" description="Disordered" evidence="1">
    <location>
        <begin position="418"/>
        <end position="439"/>
    </location>
</feature>
<evidence type="ECO:0000259" key="2">
    <source>
        <dbReference type="Pfam" id="PF03906"/>
    </source>
</evidence>
<dbReference type="AlphaFoldDB" id="A0A2M9G7H6"/>
<feature type="domain" description="Bacteriophage T7 tail fibre protein-like N-terminal" evidence="2">
    <location>
        <begin position="18"/>
        <end position="124"/>
    </location>
</feature>
<dbReference type="Proteomes" id="UP000229498">
    <property type="component" value="Unassembled WGS sequence"/>
</dbReference>
<organism evidence="3 4">
    <name type="scientific">Minwuia thermotolerans</name>
    <dbReference type="NCBI Taxonomy" id="2056226"/>
    <lineage>
        <taxon>Bacteria</taxon>
        <taxon>Pseudomonadati</taxon>
        <taxon>Pseudomonadota</taxon>
        <taxon>Alphaproteobacteria</taxon>
        <taxon>Minwuiales</taxon>
        <taxon>Minwuiaceae</taxon>
        <taxon>Minwuia</taxon>
    </lineage>
</organism>
<name>A0A2M9G7H6_9PROT</name>
<proteinExistence type="predicted"/>
<dbReference type="InterPro" id="IPR005604">
    <property type="entry name" value="Phage_T7_tail_fibre-like_N"/>
</dbReference>
<evidence type="ECO:0000313" key="4">
    <source>
        <dbReference type="Proteomes" id="UP000229498"/>
    </source>
</evidence>
<reference evidence="3 4" key="1">
    <citation type="submission" date="2017-11" db="EMBL/GenBank/DDBJ databases">
        <title>Draft genome sequence of Rhizobiales bacterium SY3-13.</title>
        <authorList>
            <person name="Sun C."/>
        </authorList>
    </citation>
    <scope>NUCLEOTIDE SEQUENCE [LARGE SCALE GENOMIC DNA]</scope>
    <source>
        <strain evidence="3 4">SY3-13</strain>
    </source>
</reference>
<evidence type="ECO:0000256" key="1">
    <source>
        <dbReference type="SAM" id="MobiDB-lite"/>
    </source>
</evidence>
<comment type="caution">
    <text evidence="3">The sequence shown here is derived from an EMBL/GenBank/DDBJ whole genome shotgun (WGS) entry which is preliminary data.</text>
</comment>
<dbReference type="Pfam" id="PF03906">
    <property type="entry name" value="Phage_T7_tail"/>
    <property type="match status" value="1"/>
</dbReference>
<accession>A0A2M9G7H6</accession>
<sequence length="763" mass="77183">MSDEHVKINDTEPRIAHLGDGAATVFAAPFPYLAAADLAVWADGAVKTLDADYTVDGAGESGGGAVTFAVAPAAGVEIVIARRTAIERVSDFLPGGALRADVLNTELDRLTAIAQELRGRLDRTLRLADRDAAPALAEAPAKTALANRLLAFDGDGEPVAGPLSASLQQVENAAALEASAAASAASAEASAASAQEDADGIAALVQNVPAASSFAGDGTGTDFALAAAPVSHLALIVTVDGAVIDPQDYSVDGATLSFAAAPADGAAIRVRDLSATAAVDAAAVAALAPLAAEIEAVGIAAGAVAQVAAELGAVGEAAQVAARADFLRRHPATPPPALVLAPSIGHGTGLVTCERDGAATTAGPGRRLTTVAADAARLWHDPQSGRPLYVLKEEAATNLCLQSADLAAAPWIDSGAPTTGIGATAPDGGQSTRVTDTESGVSSSRRQFIDLSGFQPGSALTVSAWVRRSDPGVYPALRVFVFDDALPARNKLFDAALLPFSTAETTNLTGAWDAHGFEHWADGWVRCWGRLTLPDPGAQALDYLDVRAFPAWNAQDLGSAEAAAEGFADFFGYQVEAGGRASSYIPTEAAQVTRPADALQVALPHPVAAAEFTLLARYRYLGPDGAGGDNAHPLSLGDAADGADQYLAFRHGHAGGAAAEKPGAVIETPAGGLDALGEGAARVAGASVAVAAAVDGAGSVFEVDGEGDPATATPAQPDPARLTHLIVGAEPTQSWDTHHNIGLEEAALWPVRLSDAQLTEITA</sequence>
<evidence type="ECO:0000313" key="3">
    <source>
        <dbReference type="EMBL" id="PJK31660.1"/>
    </source>
</evidence>
<feature type="compositionally biased region" description="Polar residues" evidence="1">
    <location>
        <begin position="429"/>
        <end position="439"/>
    </location>
</feature>
<keyword evidence="4" id="KW-1185">Reference proteome</keyword>
<gene>
    <name evidence="3" type="ORF">CVT23_01010</name>
</gene>
<dbReference type="OrthoDB" id="5461292at2"/>